<organism evidence="1 2">
    <name type="scientific">Apiospora kogelbergensis</name>
    <dbReference type="NCBI Taxonomy" id="1337665"/>
    <lineage>
        <taxon>Eukaryota</taxon>
        <taxon>Fungi</taxon>
        <taxon>Dikarya</taxon>
        <taxon>Ascomycota</taxon>
        <taxon>Pezizomycotina</taxon>
        <taxon>Sordariomycetes</taxon>
        <taxon>Xylariomycetidae</taxon>
        <taxon>Amphisphaeriales</taxon>
        <taxon>Apiosporaceae</taxon>
        <taxon>Apiospora</taxon>
    </lineage>
</organism>
<name>A0AAW0QLH5_9PEZI</name>
<accession>A0AAW0QLH5</accession>
<evidence type="ECO:0000313" key="2">
    <source>
        <dbReference type="Proteomes" id="UP001392437"/>
    </source>
</evidence>
<proteinExistence type="predicted"/>
<dbReference type="EMBL" id="JAQQWP010000008">
    <property type="protein sequence ID" value="KAK8106173.1"/>
    <property type="molecule type" value="Genomic_DNA"/>
</dbReference>
<reference evidence="1 2" key="1">
    <citation type="submission" date="2023-01" db="EMBL/GenBank/DDBJ databases">
        <title>Analysis of 21 Apiospora genomes using comparative genomics revels a genus with tremendous synthesis potential of carbohydrate active enzymes and secondary metabolites.</title>
        <authorList>
            <person name="Sorensen T."/>
        </authorList>
    </citation>
    <scope>NUCLEOTIDE SEQUENCE [LARGE SCALE GENOMIC DNA]</scope>
    <source>
        <strain evidence="1 2">CBS 117206</strain>
    </source>
</reference>
<comment type="caution">
    <text evidence="1">The sequence shown here is derived from an EMBL/GenBank/DDBJ whole genome shotgun (WGS) entry which is preliminary data.</text>
</comment>
<keyword evidence="2" id="KW-1185">Reference proteome</keyword>
<dbReference type="AlphaFoldDB" id="A0AAW0QLH5"/>
<dbReference type="Proteomes" id="UP001392437">
    <property type="component" value="Unassembled WGS sequence"/>
</dbReference>
<protein>
    <submittedName>
        <fullName evidence="1">Uncharacterized protein</fullName>
    </submittedName>
</protein>
<evidence type="ECO:0000313" key="1">
    <source>
        <dbReference type="EMBL" id="KAK8106173.1"/>
    </source>
</evidence>
<gene>
    <name evidence="1" type="ORF">PG999_009532</name>
</gene>
<sequence length="69" mass="7537">MFLVHRVNFLDKGACVIGIQRGAVFPAIILDVVINVSIISGYELRYLIPCQPGDIKAPPDNKKNITGLT</sequence>